<sequence>MGQPTHGHGGHGAGHEGGHGSLKSYVIGFILSIVLTIIPLVVVMNDMMGKTGTIVLILILAVLQFAVQLWFFMHLKDGENAKWNITALLFAALILLVVVVGSIWIMTYNTVAH</sequence>
<dbReference type="GO" id="GO:0009319">
    <property type="term" value="C:cytochrome o ubiquinol oxidase complex"/>
    <property type="evidence" value="ECO:0007669"/>
    <property type="project" value="TreeGrafter"/>
</dbReference>
<name>A0A2V2Z8S4_9BACL</name>
<dbReference type="EMBL" id="QGTQ01000001">
    <property type="protein sequence ID" value="PWW08521.1"/>
    <property type="molecule type" value="Genomic_DNA"/>
</dbReference>
<gene>
    <name evidence="11" type="ORF">DFQ01_101244</name>
</gene>
<dbReference type="GO" id="GO:0009486">
    <property type="term" value="F:cytochrome bo3 ubiquinol oxidase activity"/>
    <property type="evidence" value="ECO:0007669"/>
    <property type="project" value="InterPro"/>
</dbReference>
<dbReference type="NCBIfam" id="TIGR02847">
    <property type="entry name" value="CyoD"/>
    <property type="match status" value="1"/>
</dbReference>
<dbReference type="GO" id="GO:0015990">
    <property type="term" value="P:electron transport coupled proton transport"/>
    <property type="evidence" value="ECO:0007669"/>
    <property type="project" value="InterPro"/>
</dbReference>
<dbReference type="InterPro" id="IPR005171">
    <property type="entry name" value="Cyt_c_oxidase_su4_prok"/>
</dbReference>
<keyword evidence="8" id="KW-0560">Oxidoreductase</keyword>
<organism evidence="11 12">
    <name type="scientific">Paenibacillus cellulosilyticus</name>
    <dbReference type="NCBI Taxonomy" id="375489"/>
    <lineage>
        <taxon>Bacteria</taxon>
        <taxon>Bacillati</taxon>
        <taxon>Bacillota</taxon>
        <taxon>Bacilli</taxon>
        <taxon>Bacillales</taxon>
        <taxon>Paenibacillaceae</taxon>
        <taxon>Paenibacillus</taxon>
    </lineage>
</organism>
<feature type="transmembrane region" description="Helical" evidence="10">
    <location>
        <begin position="85"/>
        <end position="107"/>
    </location>
</feature>
<comment type="caution">
    <text evidence="11">The sequence shown here is derived from an EMBL/GenBank/DDBJ whole genome shotgun (WGS) entry which is preliminary data.</text>
</comment>
<feature type="transmembrane region" description="Helical" evidence="10">
    <location>
        <begin position="55"/>
        <end position="73"/>
    </location>
</feature>
<dbReference type="InterPro" id="IPR014210">
    <property type="entry name" value="Cyt_o_ubiqinol_oxidase_su4"/>
</dbReference>
<evidence type="ECO:0000256" key="4">
    <source>
        <dbReference type="ARBA" id="ARBA00022475"/>
    </source>
</evidence>
<evidence type="ECO:0000256" key="9">
    <source>
        <dbReference type="ARBA" id="ARBA00023136"/>
    </source>
</evidence>
<evidence type="ECO:0000256" key="1">
    <source>
        <dbReference type="ARBA" id="ARBA00004651"/>
    </source>
</evidence>
<reference evidence="11 12" key="1">
    <citation type="submission" date="2018-05" db="EMBL/GenBank/DDBJ databases">
        <title>Genomic Encyclopedia of Type Strains, Phase III (KMG-III): the genomes of soil and plant-associated and newly described type strains.</title>
        <authorList>
            <person name="Whitman W."/>
        </authorList>
    </citation>
    <scope>NUCLEOTIDE SEQUENCE [LARGE SCALE GENOMIC DNA]</scope>
    <source>
        <strain evidence="11 12">CECT 5696</strain>
    </source>
</reference>
<evidence type="ECO:0000313" key="12">
    <source>
        <dbReference type="Proteomes" id="UP000246635"/>
    </source>
</evidence>
<accession>A0A2V2Z8S4</accession>
<evidence type="ECO:0000256" key="10">
    <source>
        <dbReference type="SAM" id="Phobius"/>
    </source>
</evidence>
<evidence type="ECO:0000256" key="6">
    <source>
        <dbReference type="ARBA" id="ARBA00022982"/>
    </source>
</evidence>
<keyword evidence="9 10" id="KW-0472">Membrane</keyword>
<dbReference type="RefSeq" id="WP_110042050.1">
    <property type="nucleotide sequence ID" value="NZ_CP054613.1"/>
</dbReference>
<comment type="subcellular location">
    <subcellularLocation>
        <location evidence="1">Cell membrane</location>
        <topology evidence="1">Multi-pass membrane protein</topology>
    </subcellularLocation>
</comment>
<keyword evidence="3" id="KW-0813">Transport</keyword>
<evidence type="ECO:0000256" key="7">
    <source>
        <dbReference type="ARBA" id="ARBA00022989"/>
    </source>
</evidence>
<dbReference type="Proteomes" id="UP000246635">
    <property type="component" value="Unassembled WGS sequence"/>
</dbReference>
<dbReference type="GO" id="GO:0015078">
    <property type="term" value="F:proton transmembrane transporter activity"/>
    <property type="evidence" value="ECO:0007669"/>
    <property type="project" value="TreeGrafter"/>
</dbReference>
<keyword evidence="12" id="KW-1185">Reference proteome</keyword>
<feature type="transmembrane region" description="Helical" evidence="10">
    <location>
        <begin position="25"/>
        <end position="43"/>
    </location>
</feature>
<proteinExistence type="inferred from homology"/>
<keyword evidence="4" id="KW-1003">Cell membrane</keyword>
<evidence type="ECO:0000256" key="5">
    <source>
        <dbReference type="ARBA" id="ARBA00022692"/>
    </source>
</evidence>
<evidence type="ECO:0000313" key="11">
    <source>
        <dbReference type="EMBL" id="PWW08521.1"/>
    </source>
</evidence>
<evidence type="ECO:0000256" key="3">
    <source>
        <dbReference type="ARBA" id="ARBA00022448"/>
    </source>
</evidence>
<dbReference type="AlphaFoldDB" id="A0A2V2Z8S4"/>
<dbReference type="PANTHER" id="PTHR36835:SF1">
    <property type="entry name" value="CYTOCHROME BO(3) UBIQUINOL OXIDASE SUBUNIT 4"/>
    <property type="match status" value="1"/>
</dbReference>
<keyword evidence="5 10" id="KW-0812">Transmembrane</keyword>
<protein>
    <submittedName>
        <fullName evidence="11">Cytochrome o ubiquinol oxidase operon protein cyoD</fullName>
    </submittedName>
</protein>
<dbReference type="GO" id="GO:0005886">
    <property type="term" value="C:plasma membrane"/>
    <property type="evidence" value="ECO:0007669"/>
    <property type="project" value="UniProtKB-SubCell"/>
</dbReference>
<evidence type="ECO:0000256" key="8">
    <source>
        <dbReference type="ARBA" id="ARBA00023002"/>
    </source>
</evidence>
<keyword evidence="7 10" id="KW-1133">Transmembrane helix</keyword>
<dbReference type="InterPro" id="IPR050968">
    <property type="entry name" value="Cytochrome_c_oxidase_bac_sub4"/>
</dbReference>
<dbReference type="Pfam" id="PF03626">
    <property type="entry name" value="COX4_pro"/>
    <property type="match status" value="1"/>
</dbReference>
<dbReference type="PANTHER" id="PTHR36835">
    <property type="entry name" value="CYTOCHROME BO(3) UBIQUINOL OXIDASE SUBUNIT 4"/>
    <property type="match status" value="1"/>
</dbReference>
<dbReference type="GO" id="GO:0019646">
    <property type="term" value="P:aerobic electron transport chain"/>
    <property type="evidence" value="ECO:0007669"/>
    <property type="project" value="TreeGrafter"/>
</dbReference>
<evidence type="ECO:0000256" key="2">
    <source>
        <dbReference type="ARBA" id="ARBA00008079"/>
    </source>
</evidence>
<dbReference type="OrthoDB" id="2375888at2"/>
<comment type="similarity">
    <text evidence="2">Belongs to the cytochrome c oxidase bacterial subunit 4 family.</text>
</comment>
<keyword evidence="6" id="KW-0249">Electron transport</keyword>